<keyword evidence="6" id="KW-1185">Reference proteome</keyword>
<feature type="coiled-coil region" evidence="2">
    <location>
        <begin position="1829"/>
        <end position="1880"/>
    </location>
</feature>
<dbReference type="GO" id="GO:0060271">
    <property type="term" value="P:cilium assembly"/>
    <property type="evidence" value="ECO:0007669"/>
    <property type="project" value="TreeGrafter"/>
</dbReference>
<evidence type="ECO:0000259" key="4">
    <source>
        <dbReference type="Pfam" id="PF15035"/>
    </source>
</evidence>
<dbReference type="InterPro" id="IPR055167">
    <property type="entry name" value="Rootletin-like_CC"/>
</dbReference>
<protein>
    <recommendedName>
        <fullName evidence="4">Rootletin-like coiled-coil domain-containing protein</fullName>
    </recommendedName>
</protein>
<evidence type="ECO:0000256" key="2">
    <source>
        <dbReference type="SAM" id="Coils"/>
    </source>
</evidence>
<keyword evidence="1 2" id="KW-0175">Coiled coil</keyword>
<accession>A0A8V5G4E0</accession>
<feature type="coiled-coil region" evidence="2">
    <location>
        <begin position="662"/>
        <end position="707"/>
    </location>
</feature>
<dbReference type="Proteomes" id="UP000694405">
    <property type="component" value="Chromosome 10"/>
</dbReference>
<feature type="coiled-coil region" evidence="2">
    <location>
        <begin position="447"/>
        <end position="593"/>
    </location>
</feature>
<reference evidence="5" key="3">
    <citation type="submission" date="2025-09" db="UniProtKB">
        <authorList>
            <consortium name="Ensembl"/>
        </authorList>
    </citation>
    <scope>IDENTIFICATION</scope>
</reference>
<dbReference type="Pfam" id="PF15035">
    <property type="entry name" value="Rootletin"/>
    <property type="match status" value="1"/>
</dbReference>
<organism evidence="5 6">
    <name type="scientific">Melopsittacus undulatus</name>
    <name type="common">Budgerigar</name>
    <name type="synonym">Psittacus undulatus</name>
    <dbReference type="NCBI Taxonomy" id="13146"/>
    <lineage>
        <taxon>Eukaryota</taxon>
        <taxon>Metazoa</taxon>
        <taxon>Chordata</taxon>
        <taxon>Craniata</taxon>
        <taxon>Vertebrata</taxon>
        <taxon>Euteleostomi</taxon>
        <taxon>Archelosauria</taxon>
        <taxon>Archosauria</taxon>
        <taxon>Dinosauria</taxon>
        <taxon>Saurischia</taxon>
        <taxon>Theropoda</taxon>
        <taxon>Coelurosauria</taxon>
        <taxon>Aves</taxon>
        <taxon>Neognathae</taxon>
        <taxon>Neoaves</taxon>
        <taxon>Telluraves</taxon>
        <taxon>Australaves</taxon>
        <taxon>Psittaciformes</taxon>
        <taxon>Psittaculidae</taxon>
        <taxon>Melopsittacus</taxon>
    </lineage>
</organism>
<reference evidence="5" key="2">
    <citation type="submission" date="2025-08" db="UniProtKB">
        <authorList>
            <consortium name="Ensembl"/>
        </authorList>
    </citation>
    <scope>IDENTIFICATION</scope>
</reference>
<evidence type="ECO:0000256" key="1">
    <source>
        <dbReference type="ARBA" id="ARBA00023054"/>
    </source>
</evidence>
<dbReference type="GO" id="GO:0005814">
    <property type="term" value="C:centriole"/>
    <property type="evidence" value="ECO:0007669"/>
    <property type="project" value="TreeGrafter"/>
</dbReference>
<feature type="compositionally biased region" description="Basic and acidic residues" evidence="3">
    <location>
        <begin position="305"/>
        <end position="320"/>
    </location>
</feature>
<reference evidence="5" key="1">
    <citation type="submission" date="2020-03" db="EMBL/GenBank/DDBJ databases">
        <title>Melopsittacus undulatus (budgerigar) genome, bMelUnd1, maternal haplotype with Z.</title>
        <authorList>
            <person name="Gedman G."/>
            <person name="Mountcastle J."/>
            <person name="Haase B."/>
            <person name="Formenti G."/>
            <person name="Wright T."/>
            <person name="Apodaca J."/>
            <person name="Pelan S."/>
            <person name="Chow W."/>
            <person name="Rhie A."/>
            <person name="Howe K."/>
            <person name="Fedrigo O."/>
            <person name="Jarvis E.D."/>
        </authorList>
    </citation>
    <scope>NUCLEOTIDE SEQUENCE [LARGE SCALE GENOMIC DNA]</scope>
</reference>
<feature type="coiled-coil region" evidence="2">
    <location>
        <begin position="53"/>
        <end position="80"/>
    </location>
</feature>
<feature type="coiled-coil region" evidence="2">
    <location>
        <begin position="1598"/>
        <end position="1725"/>
    </location>
</feature>
<feature type="coiled-coil region" evidence="2">
    <location>
        <begin position="1455"/>
        <end position="1555"/>
    </location>
</feature>
<name>A0A8V5G4E0_MELUD</name>
<evidence type="ECO:0000313" key="5">
    <source>
        <dbReference type="Ensembl" id="ENSMUNP00000029426.1"/>
    </source>
</evidence>
<feature type="compositionally biased region" description="Polar residues" evidence="3">
    <location>
        <begin position="883"/>
        <end position="899"/>
    </location>
</feature>
<dbReference type="Ensembl" id="ENSMUNT00000033092.1">
    <property type="protein sequence ID" value="ENSMUNP00000029426.1"/>
    <property type="gene ID" value="ENSMUNG00000021088.1"/>
</dbReference>
<feature type="region of interest" description="Disordered" evidence="3">
    <location>
        <begin position="1098"/>
        <end position="1120"/>
    </location>
</feature>
<proteinExistence type="predicted"/>
<sequence length="2013" mass="234447">EEDEQSLEKALLELEEEHQRRENLAEVNAFLREHLDKAYEVNSALKEDVGKLMADWMRAREELELKESEWRNERELYENYVRGEHNRLLRLWREVVTFRRHFLEMKTATDRDLTELKAEQMRLSGAILVNCSHLNPGIGLWESVTLGRPVLRDQAQQQAGQKINQKSEEVMCLQVKEDVEKKELQDRVVELSALLVLSQKENEEKEKTMKTLNSTVELLVCFTCVWEIAQCLLFSLSKEVWLPQERVAKMLTVWEHEAHCHFTLTEPCLCSDCANLEKTREELQQQLEVTEQEASRLRQSNTELQLKEDTAQGEKVEQQQALERAHHDKELLLKDLAALEGKNSYLQSELLIARETLEELHLQRDLLKQEKHELSMALEKAEQSVAELTGAQNKLSAETADLRVATVKMSGINEALALDKVQLNQLVLQVSRVAKDLARSLSLVDKLSLCERANEELSTEKAHLEQLLKKAEEQEEGLRVELRTLAEEKAETQEKLSQVYHQQELARGELEQLRQESCHQEHALAKVSKEKELLVHEKAALEVRLAAVERDRQGLSEQLEEARSVKDTLESRLFEAQQHLSQLEISRSQLEMQLHTVTQAKEVIQGESFMCLVSGEPPAQKIWYNNSSVQYYQATGPFTEEEAEPDGQLQYLAVPLCLQNITEKLQAELQEAQSKIKAVEKQHKEELKTIKEEANVLLQQRSALQKEVTQTAIATPVIKEVVSGWSPSCLSIAKSRLMGAALLLRLCASVFQIESLQEVVLEKEAGLAAREKQLLQDLEESRAGERCLRDSVHVLEAEMSELQLRLCSTENRAKALAVECQQAKSAHCEAQSQLDKLHWVLHRMICDSRDLVTWSSGNDSRKKIQDFELELSERQAERDRFSAHNQELQKQLAQSQEVKSNTKSKHVAMEFLNLFLPVLQHERDRLQAVKEKLAGEIKLLQESVSASEARANTAIDMNHCLEQELQTTLSILKIKTEEVETQREKIQMLQKERSEIKALQETLTHMTAILSEREGEMKLYQEQMRMLENQEEVHKATLDQFIKDITQKTQKVAIQQEQIRELEKQQEMQRTEVRKMGKELQEREQEIRFQQEQIQELEKQQEMQRTEVRKGSKQLEERDLEIRSQKEQIQELEKQQEMQMADMRKVSKQLEERDLEIRSQQEQIQELEKQRELEKIAVSKVGIELQEREQEIRSQQEQIQELKKQQEMWRAEMRKVSKQLEERDLEIRSQQEQIQELEKQQEMQRIAVDKLSKELEKRDQEVKFQEGKIKMLEQHGACQVRNLLLDLDHMKGNLKEKNSELLSLTQQIQELEMHREEVKSLQASLEQLRAGLRDRENECDSQRDQLRLLQQYKEQQEGQLQELHGKVEKMALSLSKKDQELESQQNQMQEVEETMEMQLRTLRDQLDQTLETLKGKDRLIDIQKQQMRSYEEKTEEKLHVLHRDLEYTKAILKDKDACKEKEEKLEAEQTNLQATEVTLKEREKRIGVLEEAVSELQQQKEEAAMQAKAILQKLEHAESSLEAKDQEIMSLQERVQDLQEQKELESKQAKSVEQDLEEMSGMLNEKCLEFLKQTEQMSMLELQGENMKTALASWQKQVNLLEEVVRKRDEDNEALKQKLQHQEEELKTLQNLQLRLTESNEAVRHHREQEKVLEEVLSERERETKAHGEQNELKKEVRALQEDLQHVQQTLTKKDEEIKSQQDRVRNLEETLTGKEQELQRQSELLKQFTSVLKAKGKELERVIAILKQTESGEIEWKEKAQALTLALRKCELANGTLRKEIAILQTAVSERDTDRFHHQVGTMIVSQLKHLERILMMFPINAVTEGEQQSWLSEKRLLSQRLERLQQQVARLEFEKTELKQLNAELRKTLEQVKQAFSACAKGWIFATPSIKQLWMVQTVWACLSSAFCLFQVSLLQTQLAQERKYKQDYIECCAKTSQELSDLHQELSYSLATVLREPKAAVLEAETRKLGQSLNLSLALVPVDHQSPGRQLLHSTSTQKAVSRVEQQTQN</sequence>
<dbReference type="PANTHER" id="PTHR23159">
    <property type="entry name" value="CENTROSOMAL PROTEIN 2"/>
    <property type="match status" value="1"/>
</dbReference>
<feature type="domain" description="Rootletin-like coiled-coil" evidence="4">
    <location>
        <begin position="2"/>
        <end position="124"/>
    </location>
</feature>
<dbReference type="GO" id="GO:0005813">
    <property type="term" value="C:centrosome"/>
    <property type="evidence" value="ECO:0007669"/>
    <property type="project" value="TreeGrafter"/>
</dbReference>
<feature type="region of interest" description="Disordered" evidence="3">
    <location>
        <begin position="294"/>
        <end position="320"/>
    </location>
</feature>
<evidence type="ECO:0000313" key="6">
    <source>
        <dbReference type="Proteomes" id="UP000694405"/>
    </source>
</evidence>
<dbReference type="PANTHER" id="PTHR23159:SF1">
    <property type="entry name" value="CENTROSOME-ASSOCIATED PROTEIN CEP250"/>
    <property type="match status" value="1"/>
</dbReference>
<evidence type="ECO:0000256" key="3">
    <source>
        <dbReference type="SAM" id="MobiDB-lite"/>
    </source>
</evidence>
<feature type="region of interest" description="Disordered" evidence="3">
    <location>
        <begin position="878"/>
        <end position="899"/>
    </location>
</feature>